<dbReference type="InterPro" id="IPR027417">
    <property type="entry name" value="P-loop_NTPase"/>
</dbReference>
<feature type="domain" description="AAA+ ATPase" evidence="4">
    <location>
        <begin position="98"/>
        <end position="228"/>
    </location>
</feature>
<dbReference type="GO" id="GO:0005737">
    <property type="term" value="C:cytoplasm"/>
    <property type="evidence" value="ECO:0007669"/>
    <property type="project" value="TreeGrafter"/>
</dbReference>
<evidence type="ECO:0000259" key="4">
    <source>
        <dbReference type="SMART" id="SM00382"/>
    </source>
</evidence>
<keyword evidence="2" id="KW-0067">ATP-binding</keyword>
<keyword evidence="5" id="KW-0132">Cell division</keyword>
<comment type="caution">
    <text evidence="5">The sequence shown here is derived from an EMBL/GenBank/DDBJ whole genome shotgun (WGS) entry which is preliminary data.</text>
</comment>
<protein>
    <submittedName>
        <fullName evidence="5">Cell division protein ZapE</fullName>
    </submittedName>
</protein>
<proteinExistence type="predicted"/>
<evidence type="ECO:0000313" key="6">
    <source>
        <dbReference type="Proteomes" id="UP000315842"/>
    </source>
</evidence>
<gene>
    <name evidence="5" type="ORF">CUD01_18800</name>
</gene>
<dbReference type="PANTHER" id="PTHR12169:SF6">
    <property type="entry name" value="AFG1-LIKE ATPASE"/>
    <property type="match status" value="1"/>
</dbReference>
<dbReference type="EMBL" id="BJLP01000029">
    <property type="protein sequence ID" value="GEA81436.1"/>
    <property type="molecule type" value="Genomic_DNA"/>
</dbReference>
<dbReference type="GO" id="GO:0005524">
    <property type="term" value="F:ATP binding"/>
    <property type="evidence" value="ECO:0007669"/>
    <property type="project" value="UniProtKB-KW"/>
</dbReference>
<dbReference type="SUPFAM" id="SSF52540">
    <property type="entry name" value="P-loop containing nucleoside triphosphate hydrolases"/>
    <property type="match status" value="1"/>
</dbReference>
<name>A0A4Y3KCK6_CELUD</name>
<evidence type="ECO:0000313" key="5">
    <source>
        <dbReference type="EMBL" id="GEA81436.1"/>
    </source>
</evidence>
<keyword evidence="1" id="KW-0547">Nucleotide-binding</keyword>
<evidence type="ECO:0000256" key="1">
    <source>
        <dbReference type="ARBA" id="ARBA00022741"/>
    </source>
</evidence>
<dbReference type="InterPro" id="IPR003593">
    <property type="entry name" value="AAA+_ATPase"/>
</dbReference>
<evidence type="ECO:0000256" key="2">
    <source>
        <dbReference type="ARBA" id="ARBA00022840"/>
    </source>
</evidence>
<accession>A0A4Y3KCK6</accession>
<keyword evidence="6" id="KW-1185">Reference proteome</keyword>
<sequence length="362" mass="38279">MGHEVDVPWTTVTDLQPDPTHGPHPAVRSLAASAPTVAADRLVAELVPPPHFAGASFESYVPDPAHPSQAAAVERLRRATDAVVGSAGSSWWRRRRATPEAVYLDGGFGVGKTHLLAALAHAVTTAGGRAAFGTFVEYTNLVGALGFRQTVEALSAYRLVCIDEFELDDPGDTVLMSRLLRELADRGVALAATSNTLPESLGEGRFAAEDFLREIQALAARFDVLRIDGEDYRHRSVEHGDALPDDAVRAAVSGRPGATLDDFSALLAHLATVHPSKYGALLDGTTLVGLTGVGPVTRQEVALRLVVLVDRLYDRDVPVLLGGGGTQGLFSDEMLRGGYRKKYYRALSRLGALASAGAAAAG</sequence>
<keyword evidence="5" id="KW-0131">Cell cycle</keyword>
<dbReference type="Proteomes" id="UP000315842">
    <property type="component" value="Unassembled WGS sequence"/>
</dbReference>
<dbReference type="GO" id="GO:0016887">
    <property type="term" value="F:ATP hydrolysis activity"/>
    <property type="evidence" value="ECO:0007669"/>
    <property type="project" value="InterPro"/>
</dbReference>
<dbReference type="GO" id="GO:0051301">
    <property type="term" value="P:cell division"/>
    <property type="evidence" value="ECO:0007669"/>
    <property type="project" value="UniProtKB-KW"/>
</dbReference>
<feature type="region of interest" description="Disordered" evidence="3">
    <location>
        <begin position="1"/>
        <end position="27"/>
    </location>
</feature>
<dbReference type="Gene3D" id="3.40.50.300">
    <property type="entry name" value="P-loop containing nucleotide triphosphate hydrolases"/>
    <property type="match status" value="1"/>
</dbReference>
<dbReference type="SMART" id="SM00382">
    <property type="entry name" value="AAA"/>
    <property type="match status" value="1"/>
</dbReference>
<dbReference type="NCBIfam" id="NF040713">
    <property type="entry name" value="ZapE"/>
    <property type="match status" value="1"/>
</dbReference>
<dbReference type="InterPro" id="IPR005654">
    <property type="entry name" value="ATPase_AFG1-like"/>
</dbReference>
<organism evidence="5 6">
    <name type="scientific">Cellulomonas uda</name>
    <dbReference type="NCBI Taxonomy" id="1714"/>
    <lineage>
        <taxon>Bacteria</taxon>
        <taxon>Bacillati</taxon>
        <taxon>Actinomycetota</taxon>
        <taxon>Actinomycetes</taxon>
        <taxon>Micrococcales</taxon>
        <taxon>Cellulomonadaceae</taxon>
        <taxon>Cellulomonas</taxon>
    </lineage>
</organism>
<dbReference type="AlphaFoldDB" id="A0A4Y3KCK6"/>
<evidence type="ECO:0000256" key="3">
    <source>
        <dbReference type="SAM" id="MobiDB-lite"/>
    </source>
</evidence>
<dbReference type="PANTHER" id="PTHR12169">
    <property type="entry name" value="ATPASE N2B"/>
    <property type="match status" value="1"/>
</dbReference>
<reference evidence="5 6" key="1">
    <citation type="submission" date="2019-06" db="EMBL/GenBank/DDBJ databases">
        <title>Whole genome shotgun sequence of Cellulomonas uda NBRC 3747.</title>
        <authorList>
            <person name="Hosoyama A."/>
            <person name="Uohara A."/>
            <person name="Ohji S."/>
            <person name="Ichikawa N."/>
        </authorList>
    </citation>
    <scope>NUCLEOTIDE SEQUENCE [LARGE SCALE GENOMIC DNA]</scope>
    <source>
        <strain evidence="5 6">NBRC 3747</strain>
    </source>
</reference>
<dbReference type="Pfam" id="PF03969">
    <property type="entry name" value="AFG1_ATPase"/>
    <property type="match status" value="2"/>
</dbReference>